<reference evidence="1 2" key="2">
    <citation type="submission" date="2013-02" db="EMBL/GenBank/DDBJ databases">
        <title>The Genome Sequence of Plasmodium falciparum CAMP/Malaysia.</title>
        <authorList>
            <consortium name="The Broad Institute Genome Sequencing Platform"/>
            <consortium name="The Broad Institute Genome Sequencing Center for Infectious Disease"/>
            <person name="Neafsey D."/>
            <person name="Cheeseman I."/>
            <person name="Volkman S."/>
            <person name="Adams J."/>
            <person name="Walker B."/>
            <person name="Young S.K."/>
            <person name="Zeng Q."/>
            <person name="Gargeya S."/>
            <person name="Fitzgerald M."/>
            <person name="Haas B."/>
            <person name="Abouelleil A."/>
            <person name="Alvarado L."/>
            <person name="Arachchi H.M."/>
            <person name="Berlin A.M."/>
            <person name="Chapman S.B."/>
            <person name="Dewar J."/>
            <person name="Goldberg J."/>
            <person name="Griggs A."/>
            <person name="Gujja S."/>
            <person name="Hansen M."/>
            <person name="Howarth C."/>
            <person name="Imamovic A."/>
            <person name="Larimer J."/>
            <person name="McCowan C."/>
            <person name="Murphy C."/>
            <person name="Neiman D."/>
            <person name="Pearson M."/>
            <person name="Priest M."/>
            <person name="Roberts A."/>
            <person name="Saif S."/>
            <person name="Shea T."/>
            <person name="Sisk P."/>
            <person name="Sykes S."/>
            <person name="Wortman J."/>
            <person name="Nusbaum C."/>
            <person name="Birren B."/>
        </authorList>
    </citation>
    <scope>NUCLEOTIDE SEQUENCE [LARGE SCALE GENOMIC DNA]</scope>
    <source>
        <strain evidence="1 2">CAMP/Malaysia</strain>
    </source>
</reference>
<name>A0A024XB20_PLAFC</name>
<evidence type="ECO:0000313" key="1">
    <source>
        <dbReference type="EMBL" id="ETW62368.1"/>
    </source>
</evidence>
<reference evidence="1 2" key="1">
    <citation type="submission" date="2013-02" db="EMBL/GenBank/DDBJ databases">
        <title>The Genome Annotation of Plasmodium falciparum CAMP/Malaysia.</title>
        <authorList>
            <consortium name="The Broad Institute Genome Sequencing Platform"/>
            <consortium name="The Broad Institute Genome Sequencing Center for Infectious Disease"/>
            <person name="Neafsey D."/>
            <person name="Hoffman S."/>
            <person name="Volkman S."/>
            <person name="Rosenthal P."/>
            <person name="Walker B."/>
            <person name="Young S.K."/>
            <person name="Zeng Q."/>
            <person name="Gargeya S."/>
            <person name="Fitzgerald M."/>
            <person name="Haas B."/>
            <person name="Abouelleil A."/>
            <person name="Allen A.W."/>
            <person name="Alvarado L."/>
            <person name="Arachchi H.M."/>
            <person name="Berlin A.M."/>
            <person name="Chapman S.B."/>
            <person name="Gainer-Dewar J."/>
            <person name="Goldberg J."/>
            <person name="Griggs A."/>
            <person name="Gujja S."/>
            <person name="Hansen M."/>
            <person name="Howarth C."/>
            <person name="Imamovic A."/>
            <person name="Ireland A."/>
            <person name="Larimer J."/>
            <person name="McCowan C."/>
            <person name="Murphy C."/>
            <person name="Pearson M."/>
            <person name="Poon T.W."/>
            <person name="Priest M."/>
            <person name="Roberts A."/>
            <person name="Saif S."/>
            <person name="Shea T."/>
            <person name="Sisk P."/>
            <person name="Sykes S."/>
            <person name="Wortman J."/>
            <person name="Nusbaum C."/>
            <person name="Birren B."/>
        </authorList>
    </citation>
    <scope>NUCLEOTIDE SEQUENCE [LARGE SCALE GENOMIC DNA]</scope>
    <source>
        <strain evidence="1 2">CAMP/Malaysia</strain>
    </source>
</reference>
<dbReference type="AlphaFoldDB" id="A0A024XB20"/>
<dbReference type="Proteomes" id="UP000030694">
    <property type="component" value="Unassembled WGS sequence"/>
</dbReference>
<organism evidence="1 2">
    <name type="scientific">Plasmodium falciparum (isolate Camp / Malaysia)</name>
    <dbReference type="NCBI Taxonomy" id="5835"/>
    <lineage>
        <taxon>Eukaryota</taxon>
        <taxon>Sar</taxon>
        <taxon>Alveolata</taxon>
        <taxon>Apicomplexa</taxon>
        <taxon>Aconoidasida</taxon>
        <taxon>Haemosporida</taxon>
        <taxon>Plasmodiidae</taxon>
        <taxon>Plasmodium</taxon>
        <taxon>Plasmodium (Laverania)</taxon>
    </lineage>
</organism>
<sequence>MEEKNAGENSQIKYSFSENMRKKSSKNSFFSLGSKRMSRFYGTTSSSKKTLDEYENTFFDETLLLNRLNKKKNDGIYDIGCMYMNNEDVSVKGSKDLFDSIKKKKKWKRWEKWKKWQKWKKWKKWKKCQKKQKI</sequence>
<dbReference type="EMBL" id="KI927503">
    <property type="protein sequence ID" value="ETW62368.1"/>
    <property type="molecule type" value="Genomic_DNA"/>
</dbReference>
<evidence type="ECO:0000313" key="2">
    <source>
        <dbReference type="Proteomes" id="UP000030694"/>
    </source>
</evidence>
<protein>
    <submittedName>
        <fullName evidence="1">Uncharacterized protein</fullName>
    </submittedName>
</protein>
<accession>A0A024XB20</accession>
<proteinExistence type="predicted"/>
<gene>
    <name evidence="1" type="ORF">PFMC_01780</name>
</gene>